<dbReference type="SUPFAM" id="SSF52833">
    <property type="entry name" value="Thioredoxin-like"/>
    <property type="match status" value="1"/>
</dbReference>
<dbReference type="GO" id="GO:0045454">
    <property type="term" value="P:cell redox homeostasis"/>
    <property type="evidence" value="ECO:0007669"/>
    <property type="project" value="TreeGrafter"/>
</dbReference>
<dbReference type="CDD" id="cd03017">
    <property type="entry name" value="PRX_BCP"/>
    <property type="match status" value="1"/>
</dbReference>
<dbReference type="PANTHER" id="PTHR42801:SF4">
    <property type="entry name" value="AHPC_TSA FAMILY PROTEIN"/>
    <property type="match status" value="1"/>
</dbReference>
<dbReference type="OrthoDB" id="9812811at2"/>
<evidence type="ECO:0000256" key="8">
    <source>
        <dbReference type="ARBA" id="ARBA00023284"/>
    </source>
</evidence>
<dbReference type="FunFam" id="3.40.30.10:FF:000007">
    <property type="entry name" value="Thioredoxin-dependent thiol peroxidase"/>
    <property type="match status" value="1"/>
</dbReference>
<keyword evidence="7" id="KW-1015">Disulfide bond</keyword>
<dbReference type="InterPro" id="IPR036249">
    <property type="entry name" value="Thioredoxin-like_sf"/>
</dbReference>
<dbReference type="InterPro" id="IPR013766">
    <property type="entry name" value="Thioredoxin_domain"/>
</dbReference>
<comment type="subunit">
    <text evidence="2">Monomer.</text>
</comment>
<keyword evidence="5" id="KW-0049">Antioxidant</keyword>
<dbReference type="Proteomes" id="UP000243507">
    <property type="component" value="Unassembled WGS sequence"/>
</dbReference>
<keyword evidence="4" id="KW-0575">Peroxidase</keyword>
<evidence type="ECO:0000256" key="9">
    <source>
        <dbReference type="ARBA" id="ARBA00032824"/>
    </source>
</evidence>
<evidence type="ECO:0000256" key="13">
    <source>
        <dbReference type="PIRSR" id="PIRSR000239-1"/>
    </source>
</evidence>
<evidence type="ECO:0000256" key="5">
    <source>
        <dbReference type="ARBA" id="ARBA00022862"/>
    </source>
</evidence>
<comment type="caution">
    <text evidence="15">The sequence shown here is derived from an EMBL/GenBank/DDBJ whole genome shotgun (WGS) entry which is preliminary data.</text>
</comment>
<dbReference type="PANTHER" id="PTHR42801">
    <property type="entry name" value="THIOREDOXIN-DEPENDENT PEROXIDE REDUCTASE"/>
    <property type="match status" value="1"/>
</dbReference>
<accession>A0A2A4CTS8</accession>
<evidence type="ECO:0000256" key="7">
    <source>
        <dbReference type="ARBA" id="ARBA00023157"/>
    </source>
</evidence>
<dbReference type="Gene3D" id="3.40.30.10">
    <property type="entry name" value="Glutaredoxin"/>
    <property type="match status" value="1"/>
</dbReference>
<dbReference type="Pfam" id="PF00578">
    <property type="entry name" value="AhpC-TSA"/>
    <property type="match status" value="1"/>
</dbReference>
<dbReference type="GO" id="GO:0034599">
    <property type="term" value="P:cellular response to oxidative stress"/>
    <property type="evidence" value="ECO:0007669"/>
    <property type="project" value="TreeGrafter"/>
</dbReference>
<evidence type="ECO:0000256" key="1">
    <source>
        <dbReference type="ARBA" id="ARBA00003330"/>
    </source>
</evidence>
<dbReference type="PIRSF" id="PIRSF000239">
    <property type="entry name" value="AHPC"/>
    <property type="match status" value="1"/>
</dbReference>
<evidence type="ECO:0000256" key="12">
    <source>
        <dbReference type="ARBA" id="ARBA00049091"/>
    </source>
</evidence>
<evidence type="ECO:0000256" key="10">
    <source>
        <dbReference type="ARBA" id="ARBA00038489"/>
    </source>
</evidence>
<evidence type="ECO:0000313" key="15">
    <source>
        <dbReference type="EMBL" id="PCD77662.1"/>
    </source>
</evidence>
<dbReference type="InterPro" id="IPR050924">
    <property type="entry name" value="Peroxiredoxin_BCP/PrxQ"/>
</dbReference>
<evidence type="ECO:0000313" key="16">
    <source>
        <dbReference type="Proteomes" id="UP000243507"/>
    </source>
</evidence>
<sequence>MIAIGETAPDFTLPATGPDGEAPLTLSALRPAKVVLYFYPKDDTPGCTTEALDFTRLAAEFEAAGAVVVGISKDSLARHCKFTAKHGLTIRLASDEEGDTCERYGVWREKSMYGKTFMGIERSTVVIDGTGKVAAHWTKVKVAGHAEEVLEKVRQIV</sequence>
<evidence type="ECO:0000256" key="3">
    <source>
        <dbReference type="ARBA" id="ARBA00013017"/>
    </source>
</evidence>
<dbReference type="EC" id="1.11.1.24" evidence="3"/>
<comment type="catalytic activity">
    <reaction evidence="12">
        <text>a hydroperoxide + [thioredoxin]-dithiol = an alcohol + [thioredoxin]-disulfide + H2O</text>
        <dbReference type="Rhea" id="RHEA:62620"/>
        <dbReference type="Rhea" id="RHEA-COMP:10698"/>
        <dbReference type="Rhea" id="RHEA-COMP:10700"/>
        <dbReference type="ChEBI" id="CHEBI:15377"/>
        <dbReference type="ChEBI" id="CHEBI:29950"/>
        <dbReference type="ChEBI" id="CHEBI:30879"/>
        <dbReference type="ChEBI" id="CHEBI:35924"/>
        <dbReference type="ChEBI" id="CHEBI:50058"/>
        <dbReference type="EC" id="1.11.1.24"/>
    </reaction>
</comment>
<reference evidence="15 16" key="1">
    <citation type="submission" date="2017-09" db="EMBL/GenBank/DDBJ databases">
        <title>A multilocus sequence analysis scheme for characterization of bacteria in the genus Thioclava.</title>
        <authorList>
            <person name="Liu Y."/>
            <person name="Shao Z."/>
        </authorList>
    </citation>
    <scope>NUCLEOTIDE SEQUENCE [LARGE SCALE GENOMIC DNA]</scope>
    <source>
        <strain evidence="15 16">CAU 1312</strain>
    </source>
</reference>
<dbReference type="InterPro" id="IPR024706">
    <property type="entry name" value="Peroxiredoxin_AhpC-typ"/>
</dbReference>
<evidence type="ECO:0000256" key="2">
    <source>
        <dbReference type="ARBA" id="ARBA00011245"/>
    </source>
</evidence>
<comment type="function">
    <text evidence="1">Thiol-specific peroxidase that catalyzes the reduction of hydrogen peroxide and organic hydroperoxides to water and alcohols, respectively. Plays a role in cell protection against oxidative stress by detoxifying peroxides and as sensor of hydrogen peroxide-mediated signaling events.</text>
</comment>
<dbReference type="AlphaFoldDB" id="A0A2A4CTS8"/>
<dbReference type="PROSITE" id="PS51352">
    <property type="entry name" value="THIOREDOXIN_2"/>
    <property type="match status" value="1"/>
</dbReference>
<keyword evidence="6" id="KW-0560">Oxidoreductase</keyword>
<feature type="active site" description="Cysteine sulfenic acid (-SOH) intermediate; for peroxidase activity" evidence="13">
    <location>
        <position position="47"/>
    </location>
</feature>
<evidence type="ECO:0000256" key="4">
    <source>
        <dbReference type="ARBA" id="ARBA00022559"/>
    </source>
</evidence>
<evidence type="ECO:0000256" key="11">
    <source>
        <dbReference type="ARBA" id="ARBA00042639"/>
    </source>
</evidence>
<comment type="similarity">
    <text evidence="10">Belongs to the peroxiredoxin family. BCP/PrxQ subfamily.</text>
</comment>
<organism evidence="15 16">
    <name type="scientific">Pseudothioclava arenosa</name>
    <dbReference type="NCBI Taxonomy" id="1795308"/>
    <lineage>
        <taxon>Bacteria</taxon>
        <taxon>Pseudomonadati</taxon>
        <taxon>Pseudomonadota</taxon>
        <taxon>Alphaproteobacteria</taxon>
        <taxon>Rhodobacterales</taxon>
        <taxon>Paracoccaceae</taxon>
        <taxon>Pseudothioclava</taxon>
    </lineage>
</organism>
<dbReference type="RefSeq" id="WP_096431333.1">
    <property type="nucleotide sequence ID" value="NZ_NTJD01000002.1"/>
</dbReference>
<gene>
    <name evidence="15" type="ORF">CLN94_03955</name>
</gene>
<dbReference type="GO" id="GO:0008379">
    <property type="term" value="F:thioredoxin peroxidase activity"/>
    <property type="evidence" value="ECO:0007669"/>
    <property type="project" value="TreeGrafter"/>
</dbReference>
<keyword evidence="16" id="KW-1185">Reference proteome</keyword>
<keyword evidence="8" id="KW-0676">Redox-active center</keyword>
<evidence type="ECO:0000256" key="6">
    <source>
        <dbReference type="ARBA" id="ARBA00023002"/>
    </source>
</evidence>
<dbReference type="EMBL" id="NTJD01000002">
    <property type="protein sequence ID" value="PCD77662.1"/>
    <property type="molecule type" value="Genomic_DNA"/>
</dbReference>
<name>A0A2A4CTS8_9RHOB</name>
<feature type="domain" description="Thioredoxin" evidence="14">
    <location>
        <begin position="2"/>
        <end position="157"/>
    </location>
</feature>
<dbReference type="GO" id="GO:0005737">
    <property type="term" value="C:cytoplasm"/>
    <property type="evidence" value="ECO:0007669"/>
    <property type="project" value="TreeGrafter"/>
</dbReference>
<dbReference type="InterPro" id="IPR000866">
    <property type="entry name" value="AhpC/TSA"/>
</dbReference>
<proteinExistence type="inferred from homology"/>
<protein>
    <recommendedName>
        <fullName evidence="3">thioredoxin-dependent peroxiredoxin</fullName>
        <ecNumber evidence="3">1.11.1.24</ecNumber>
    </recommendedName>
    <alternativeName>
        <fullName evidence="9">Thioredoxin peroxidase</fullName>
    </alternativeName>
    <alternativeName>
        <fullName evidence="11">Thioredoxin-dependent peroxiredoxin Bcp</fullName>
    </alternativeName>
</protein>
<evidence type="ECO:0000259" key="14">
    <source>
        <dbReference type="PROSITE" id="PS51352"/>
    </source>
</evidence>